<evidence type="ECO:0000256" key="1">
    <source>
        <dbReference type="SAM" id="MobiDB-lite"/>
    </source>
</evidence>
<feature type="region of interest" description="Disordered" evidence="1">
    <location>
        <begin position="103"/>
        <end position="162"/>
    </location>
</feature>
<protein>
    <submittedName>
        <fullName evidence="3">Uncharacterized protein</fullName>
    </submittedName>
</protein>
<feature type="compositionally biased region" description="Polar residues" evidence="1">
    <location>
        <begin position="1"/>
        <end position="11"/>
    </location>
</feature>
<feature type="transmembrane region" description="Helical" evidence="2">
    <location>
        <begin position="280"/>
        <end position="305"/>
    </location>
</feature>
<feature type="compositionally biased region" description="Basic and acidic residues" evidence="1">
    <location>
        <begin position="14"/>
        <end position="24"/>
    </location>
</feature>
<dbReference type="EMBL" id="HBIM01004916">
    <property type="protein sequence ID" value="CAE0406306.1"/>
    <property type="molecule type" value="Transcribed_RNA"/>
</dbReference>
<evidence type="ECO:0000313" key="3">
    <source>
        <dbReference type="EMBL" id="CAE0406306.1"/>
    </source>
</evidence>
<dbReference type="AlphaFoldDB" id="A0A7S3KZK8"/>
<keyword evidence="2" id="KW-0472">Membrane</keyword>
<feature type="compositionally biased region" description="Polar residues" evidence="1">
    <location>
        <begin position="36"/>
        <end position="51"/>
    </location>
</feature>
<feature type="region of interest" description="Disordered" evidence="1">
    <location>
        <begin position="1"/>
        <end position="90"/>
    </location>
</feature>
<sequence length="386" mass="44250">MESDKATTASRLSALKERKRKLEGGRAQGKPMSCHNRWSPSTSRAVYSVDSSHGDDSGNVVPLVSAATADTVSPPPPFAENKPTKKSRRFLSRLPLHFTSRTTTTTKTKHGIETIPEQREEEESLPGLVMSDLSPFSSPESSPSRHMFFSKKQQQQQHPNQELPHLEEVTESSYSMDHTERLAENHDDHDDTRLLSKHQQQQAVQNHPDIVSLRDTLREMEREHQRNNIRKQQKQPDPHAQVIIAMQRTEQIMVQEEQEISWTCTLCLGATVGIILPPTWVLAAFLMWLCVGYCAIVTKWITYYAQNHDVMVFRRFLAHSYKRFGKEVELTLRGNYSRKVAASFVLYASVRGESPVLAYIRYKMSCINRRMMQELEHARERLNGHG</sequence>
<feature type="compositionally biased region" description="Low complexity" evidence="1">
    <location>
        <begin position="131"/>
        <end position="144"/>
    </location>
</feature>
<reference evidence="3" key="1">
    <citation type="submission" date="2021-01" db="EMBL/GenBank/DDBJ databases">
        <authorList>
            <person name="Corre E."/>
            <person name="Pelletier E."/>
            <person name="Niang G."/>
            <person name="Scheremetjew M."/>
            <person name="Finn R."/>
            <person name="Kale V."/>
            <person name="Holt S."/>
            <person name="Cochrane G."/>
            <person name="Meng A."/>
            <person name="Brown T."/>
            <person name="Cohen L."/>
        </authorList>
    </citation>
    <scope>NUCLEOTIDE SEQUENCE</scope>
    <source>
        <strain evidence="3">CCMP127</strain>
    </source>
</reference>
<accession>A0A7S3KZK8</accession>
<proteinExistence type="predicted"/>
<keyword evidence="2" id="KW-0812">Transmembrane</keyword>
<evidence type="ECO:0000256" key="2">
    <source>
        <dbReference type="SAM" id="Phobius"/>
    </source>
</evidence>
<name>A0A7S3KZK8_9STRA</name>
<organism evidence="3">
    <name type="scientific">Amphora coffeiformis</name>
    <dbReference type="NCBI Taxonomy" id="265554"/>
    <lineage>
        <taxon>Eukaryota</taxon>
        <taxon>Sar</taxon>
        <taxon>Stramenopiles</taxon>
        <taxon>Ochrophyta</taxon>
        <taxon>Bacillariophyta</taxon>
        <taxon>Bacillariophyceae</taxon>
        <taxon>Bacillariophycidae</taxon>
        <taxon>Thalassiophysales</taxon>
        <taxon>Catenulaceae</taxon>
        <taxon>Amphora</taxon>
    </lineage>
</organism>
<gene>
    <name evidence="3" type="ORF">ACOF00016_LOCUS4200</name>
</gene>
<keyword evidence="2" id="KW-1133">Transmembrane helix</keyword>